<reference evidence="17 18" key="1">
    <citation type="submission" date="2014-07" db="EMBL/GenBank/DDBJ databases">
        <title>Genomic and transcriptomic analysis on Apis cerana provide comprehensive insights into honey bee biology.</title>
        <authorList>
            <person name="Diao Q."/>
            <person name="Sun L."/>
            <person name="Zheng H."/>
            <person name="Zheng H."/>
            <person name="Xu S."/>
            <person name="Wang S."/>
            <person name="Zeng Z."/>
            <person name="Hu F."/>
            <person name="Su S."/>
            <person name="Wu J."/>
        </authorList>
    </citation>
    <scope>NUCLEOTIDE SEQUENCE [LARGE SCALE GENOMIC DNA]</scope>
    <source>
        <tissue evidence="17">Pupae without intestine</tissue>
    </source>
</reference>
<evidence type="ECO:0000256" key="11">
    <source>
        <dbReference type="ARBA" id="ARBA00022990"/>
    </source>
</evidence>
<keyword evidence="11" id="KW-0007">Acetylation</keyword>
<dbReference type="AlphaFoldDB" id="A0A2A3E1L8"/>
<evidence type="ECO:0000256" key="5">
    <source>
        <dbReference type="ARBA" id="ARBA00018684"/>
    </source>
</evidence>
<protein>
    <recommendedName>
        <fullName evidence="5">NADH dehydrogenase [ubiquinone] 1 beta subcomplex subunit 9</fullName>
    </recommendedName>
    <alternativeName>
        <fullName evidence="14">Complex I-B22</fullName>
    </alternativeName>
    <alternativeName>
        <fullName evidence="15">NADH-ubiquinone oxidoreductase B22 subunit</fullName>
    </alternativeName>
</protein>
<evidence type="ECO:0000256" key="4">
    <source>
        <dbReference type="ARBA" id="ARBA00011790"/>
    </source>
</evidence>
<dbReference type="Proteomes" id="UP000242457">
    <property type="component" value="Unassembled WGS sequence"/>
</dbReference>
<organism evidence="17 18">
    <name type="scientific">Apis cerana cerana</name>
    <name type="common">Oriental honeybee</name>
    <dbReference type="NCBI Taxonomy" id="94128"/>
    <lineage>
        <taxon>Eukaryota</taxon>
        <taxon>Metazoa</taxon>
        <taxon>Ecdysozoa</taxon>
        <taxon>Arthropoda</taxon>
        <taxon>Hexapoda</taxon>
        <taxon>Insecta</taxon>
        <taxon>Pterygota</taxon>
        <taxon>Neoptera</taxon>
        <taxon>Endopterygota</taxon>
        <taxon>Hymenoptera</taxon>
        <taxon>Apocrita</taxon>
        <taxon>Aculeata</taxon>
        <taxon>Apoidea</taxon>
        <taxon>Anthophila</taxon>
        <taxon>Apidae</taxon>
        <taxon>Apis</taxon>
    </lineage>
</organism>
<evidence type="ECO:0000259" key="16">
    <source>
        <dbReference type="Pfam" id="PF05347"/>
    </source>
</evidence>
<evidence type="ECO:0000256" key="8">
    <source>
        <dbReference type="ARBA" id="ARBA00022660"/>
    </source>
</evidence>
<dbReference type="GO" id="GO:0006120">
    <property type="term" value="P:mitochondrial electron transport, NADH to ubiquinone"/>
    <property type="evidence" value="ECO:0007669"/>
    <property type="project" value="InterPro"/>
</dbReference>
<dbReference type="GO" id="GO:0005743">
    <property type="term" value="C:mitochondrial inner membrane"/>
    <property type="evidence" value="ECO:0007669"/>
    <property type="project" value="UniProtKB-SubCell"/>
</dbReference>
<evidence type="ECO:0000256" key="7">
    <source>
        <dbReference type="ARBA" id="ARBA00022553"/>
    </source>
</evidence>
<dbReference type="InterPro" id="IPR045292">
    <property type="entry name" value="Complex1_LYR_NDUFB9_LYRM3"/>
</dbReference>
<evidence type="ECO:0000256" key="15">
    <source>
        <dbReference type="ARBA" id="ARBA00032528"/>
    </source>
</evidence>
<evidence type="ECO:0000256" key="13">
    <source>
        <dbReference type="ARBA" id="ARBA00023136"/>
    </source>
</evidence>
<dbReference type="InterPro" id="IPR008011">
    <property type="entry name" value="Complex1_LYR_dom"/>
</dbReference>
<name>A0A2A3E1L8_APICC</name>
<evidence type="ECO:0000313" key="18">
    <source>
        <dbReference type="Proteomes" id="UP000242457"/>
    </source>
</evidence>
<dbReference type="Pfam" id="PF05347">
    <property type="entry name" value="Complex1_LYR"/>
    <property type="match status" value="1"/>
</dbReference>
<evidence type="ECO:0000256" key="9">
    <source>
        <dbReference type="ARBA" id="ARBA00022792"/>
    </source>
</evidence>
<keyword evidence="10" id="KW-0249">Electron transport</keyword>
<evidence type="ECO:0000256" key="14">
    <source>
        <dbReference type="ARBA" id="ARBA00030192"/>
    </source>
</evidence>
<dbReference type="PANTHER" id="PTHR12868:SF0">
    <property type="entry name" value="NADH DEHYDROGENASE [UBIQUINONE] 1 BETA SUBCOMPLEX SUBUNIT 9"/>
    <property type="match status" value="1"/>
</dbReference>
<comment type="subcellular location">
    <subcellularLocation>
        <location evidence="2">Mitochondrion inner membrane</location>
        <topology evidence="2">Peripheral membrane protein</topology>
        <orientation evidence="2">Matrix side</orientation>
    </subcellularLocation>
</comment>
<evidence type="ECO:0000256" key="3">
    <source>
        <dbReference type="ARBA" id="ARBA00009508"/>
    </source>
</evidence>
<dbReference type="STRING" id="94128.A0A2A3E1L8"/>
<evidence type="ECO:0000256" key="12">
    <source>
        <dbReference type="ARBA" id="ARBA00023128"/>
    </source>
</evidence>
<dbReference type="InterPro" id="IPR033034">
    <property type="entry name" value="NDUFB9"/>
</dbReference>
<keyword evidence="7" id="KW-0597">Phosphoprotein</keyword>
<dbReference type="PANTHER" id="PTHR12868">
    <property type="entry name" value="NADH-UBIQUINONE OXIDOREDUCTASE B22 SUBUNIT"/>
    <property type="match status" value="1"/>
</dbReference>
<feature type="domain" description="Complex 1 LYR protein" evidence="16">
    <location>
        <begin position="13"/>
        <end position="70"/>
    </location>
</feature>
<accession>A0A2A3E1L8</accession>
<dbReference type="CDD" id="cd20263">
    <property type="entry name" value="Complex1_LYR_NDUFB9_LYRM3"/>
    <property type="match status" value="1"/>
</dbReference>
<keyword evidence="17" id="KW-0830">Ubiquinone</keyword>
<keyword evidence="9" id="KW-0999">Mitochondrion inner membrane</keyword>
<keyword evidence="18" id="KW-1185">Reference proteome</keyword>
<proteinExistence type="inferred from homology"/>
<keyword evidence="8" id="KW-0679">Respiratory chain</keyword>
<comment type="function">
    <text evidence="1">Accessory subunit of the mitochondrial membrane respiratory chain NADH dehydrogenase (Complex I), that is believed to be not involved in catalysis. Complex I functions in the transfer of electrons from NADH to the respiratory chain. The immediate electron acceptor for the enzyme is believed to be ubiquinone.</text>
</comment>
<keyword evidence="13" id="KW-0472">Membrane</keyword>
<keyword evidence="12" id="KW-0496">Mitochondrion</keyword>
<dbReference type="OrthoDB" id="13598at2759"/>
<evidence type="ECO:0000256" key="1">
    <source>
        <dbReference type="ARBA" id="ARBA00002920"/>
    </source>
</evidence>
<evidence type="ECO:0000256" key="6">
    <source>
        <dbReference type="ARBA" id="ARBA00022448"/>
    </source>
</evidence>
<evidence type="ECO:0000256" key="2">
    <source>
        <dbReference type="ARBA" id="ARBA00004443"/>
    </source>
</evidence>
<comment type="subunit">
    <text evidence="4">Mammalian complex I is composed of 45 different subunits.</text>
</comment>
<gene>
    <name evidence="17" type="ORF">APICC_01687</name>
</gene>
<dbReference type="EMBL" id="KZ288449">
    <property type="protein sequence ID" value="PBC25595.1"/>
    <property type="molecule type" value="Genomic_DNA"/>
</dbReference>
<evidence type="ECO:0000313" key="17">
    <source>
        <dbReference type="EMBL" id="PBC25595.1"/>
    </source>
</evidence>
<evidence type="ECO:0000256" key="10">
    <source>
        <dbReference type="ARBA" id="ARBA00022982"/>
    </source>
</evidence>
<sequence>MAELPSGLISHTRKVCSLYKRALRTLESFNYKRHEYRYEAILLRQRFEKNRHIPDARIAKKLLLEGEEELFKKSHWEPFKFPDSPGGIAHGRFVEPPDAVLDFWDPIEKAQYPKYFGQREKLKLEYEKLYKKLYLDNKETSKSNK</sequence>
<keyword evidence="6" id="KW-0813">Transport</keyword>
<comment type="similarity">
    <text evidence="3">Belongs to the complex I LYR family.</text>
</comment>